<name>A0A167AT40_COLIC</name>
<reference evidence="2 3" key="1">
    <citation type="submission" date="2015-06" db="EMBL/GenBank/DDBJ databases">
        <title>Survival trade-offs in plant roots during colonization by closely related pathogenic and mutualistic fungi.</title>
        <authorList>
            <person name="Hacquard S."/>
            <person name="Kracher B."/>
            <person name="Hiruma K."/>
            <person name="Weinman A."/>
            <person name="Muench P."/>
            <person name="Garrido Oter R."/>
            <person name="Ver Loren van Themaat E."/>
            <person name="Dallerey J.-F."/>
            <person name="Damm U."/>
            <person name="Henrissat B."/>
            <person name="Lespinet O."/>
            <person name="Thon M."/>
            <person name="Kemen E."/>
            <person name="McHardy A.C."/>
            <person name="Schulze-Lefert P."/>
            <person name="O'Connell R.J."/>
        </authorList>
    </citation>
    <scope>NUCLEOTIDE SEQUENCE [LARGE SCALE GENOMIC DNA]</scope>
    <source>
        <strain evidence="2 3">MAFF 238704</strain>
    </source>
</reference>
<feature type="compositionally biased region" description="Low complexity" evidence="1">
    <location>
        <begin position="123"/>
        <end position="137"/>
    </location>
</feature>
<dbReference type="InterPro" id="IPR023213">
    <property type="entry name" value="CAT-like_dom_sf"/>
</dbReference>
<organism evidence="2 3">
    <name type="scientific">Colletotrichum incanum</name>
    <name type="common">Soybean anthracnose fungus</name>
    <dbReference type="NCBI Taxonomy" id="1573173"/>
    <lineage>
        <taxon>Eukaryota</taxon>
        <taxon>Fungi</taxon>
        <taxon>Dikarya</taxon>
        <taxon>Ascomycota</taxon>
        <taxon>Pezizomycotina</taxon>
        <taxon>Sordariomycetes</taxon>
        <taxon>Hypocreomycetidae</taxon>
        <taxon>Glomerellales</taxon>
        <taxon>Glomerellaceae</taxon>
        <taxon>Colletotrichum</taxon>
        <taxon>Colletotrichum spaethianum species complex</taxon>
    </lineage>
</organism>
<feature type="non-terminal residue" evidence="2">
    <location>
        <position position="643"/>
    </location>
</feature>
<evidence type="ECO:0000256" key="1">
    <source>
        <dbReference type="SAM" id="MobiDB-lite"/>
    </source>
</evidence>
<evidence type="ECO:0000313" key="2">
    <source>
        <dbReference type="EMBL" id="KZL80494.1"/>
    </source>
</evidence>
<gene>
    <name evidence="2" type="ORF">CI238_08850</name>
</gene>
<feature type="region of interest" description="Disordered" evidence="1">
    <location>
        <begin position="446"/>
        <end position="470"/>
    </location>
</feature>
<comment type="caution">
    <text evidence="2">The sequence shown here is derived from an EMBL/GenBank/DDBJ whole genome shotgun (WGS) entry which is preliminary data.</text>
</comment>
<dbReference type="Pfam" id="PF02458">
    <property type="entry name" value="Transferase"/>
    <property type="match status" value="1"/>
</dbReference>
<feature type="region of interest" description="Disordered" evidence="1">
    <location>
        <begin position="123"/>
        <end position="142"/>
    </location>
</feature>
<sequence length="643" mass="69999">MSLFRRKVARLAPPAVLTDKVIPVAYWDHYSRDAVLNVMWRFDHKLDASKLRGALEKLLDRRDGWRRLGARVRLDSSGKLYWHVPETYTEQRPAISYHHKRHNDISIKQHPLASRLRSKPEAAASSLSSSSSSSASSDAVRDCGPWMVEPGQGVDFSPLMRQPGDPTCFEDYLYQDKPMIGLQITTFKDATLVSLGFSHIMWDAMGLKDLLDAWSLTLQGRQSEVIPLIENDPLALLGKTPSTATAATSATPPSPPEQYKHVGKQLGVLQLLTLGLRQALDKFLNKNSMEEFRTVCVPAAYVDLLRKDALQALQHENSSMSRVSASKKEHEAALPVSFLSDGDVLCAWWTRKIIASRVRNPTKSSKTIAILNMMGLRGVMAQAGLLPKSGALVGNAIAPVPALLRARDLVADGPPGLGRVAGALRLAIAQLSTRPQVEALLALQRRSHGNQEENQVDNNKTTTKKGNGKPGLPALFGDGGMHMVVCTNWTKADFFKVDFSPALVNEIGCDGLWDEERVPHSILPSGGADASTRLAVTGAMGCDGLWEGEHVLRSKIPPSGGGGGAAAAPATREVAKPTGVHMHLITAGTPAFLMSIFTILGRDANGDYWIQGILRKEYWAQIEEAVSRERALSQGAAKSEDFP</sequence>
<evidence type="ECO:0000313" key="3">
    <source>
        <dbReference type="Proteomes" id="UP000076584"/>
    </source>
</evidence>
<dbReference type="AlphaFoldDB" id="A0A167AT40"/>
<proteinExistence type="predicted"/>
<dbReference type="Gene3D" id="3.30.559.10">
    <property type="entry name" value="Chloramphenicol acetyltransferase-like domain"/>
    <property type="match status" value="2"/>
</dbReference>
<dbReference type="STRING" id="1573173.A0A167AT40"/>
<accession>A0A167AT40</accession>
<dbReference type="EMBL" id="LFIW01001898">
    <property type="protein sequence ID" value="KZL80494.1"/>
    <property type="molecule type" value="Genomic_DNA"/>
</dbReference>
<protein>
    <submittedName>
        <fullName evidence="2">Ankyrin-2 ankyrin</fullName>
    </submittedName>
</protein>
<keyword evidence="3" id="KW-1185">Reference proteome</keyword>
<dbReference type="Proteomes" id="UP000076584">
    <property type="component" value="Unassembled WGS sequence"/>
</dbReference>